<dbReference type="PROSITE" id="PS52016">
    <property type="entry name" value="TONB_DEPENDENT_REC_3"/>
    <property type="match status" value="1"/>
</dbReference>
<evidence type="ECO:0000313" key="18">
    <source>
        <dbReference type="Proteomes" id="UP000292307"/>
    </source>
</evidence>
<evidence type="ECO:0000256" key="7">
    <source>
        <dbReference type="ARBA" id="ARBA00023077"/>
    </source>
</evidence>
<feature type="chain" id="PRO_5044601756" evidence="13">
    <location>
        <begin position="24"/>
        <end position="663"/>
    </location>
</feature>
<evidence type="ECO:0000256" key="4">
    <source>
        <dbReference type="ARBA" id="ARBA00022452"/>
    </source>
</evidence>
<reference evidence="17 18" key="2">
    <citation type="submission" date="2019-02" db="EMBL/GenBank/DDBJ databases">
        <title>Draft Genome Sequences of Six Type Strains of the Genus Massilia.</title>
        <authorList>
            <person name="Miess H."/>
            <person name="Frediansyhah A."/>
            <person name="Gross H."/>
        </authorList>
    </citation>
    <scope>NUCLEOTIDE SEQUENCE [LARGE SCALE GENOMIC DNA]</scope>
    <source>
        <strain evidence="17 18">DSM 17472</strain>
    </source>
</reference>
<evidence type="ECO:0000256" key="11">
    <source>
        <dbReference type="PROSITE-ProRule" id="PRU01360"/>
    </source>
</evidence>
<evidence type="ECO:0000256" key="3">
    <source>
        <dbReference type="ARBA" id="ARBA00022448"/>
    </source>
</evidence>
<feature type="domain" description="TonB-dependent receptor plug" evidence="15">
    <location>
        <begin position="57"/>
        <end position="168"/>
    </location>
</feature>
<comment type="subcellular location">
    <subcellularLocation>
        <location evidence="1 11">Cell outer membrane</location>
        <topology evidence="1 11">Multi-pass membrane protein</topology>
    </subcellularLocation>
</comment>
<dbReference type="Gene3D" id="2.170.130.10">
    <property type="entry name" value="TonB-dependent receptor, plug domain"/>
    <property type="match status" value="1"/>
</dbReference>
<dbReference type="Pfam" id="PF00593">
    <property type="entry name" value="TonB_dep_Rec_b-barrel"/>
    <property type="match status" value="1"/>
</dbReference>
<evidence type="ECO:0000313" key="16">
    <source>
        <dbReference type="EMBL" id="GGY37571.1"/>
    </source>
</evidence>
<dbReference type="GO" id="GO:0015344">
    <property type="term" value="F:siderophore uptake transmembrane transporter activity"/>
    <property type="evidence" value="ECO:0007669"/>
    <property type="project" value="TreeGrafter"/>
</dbReference>
<evidence type="ECO:0000259" key="15">
    <source>
        <dbReference type="Pfam" id="PF07715"/>
    </source>
</evidence>
<name>A0A411WZA6_9BURK</name>
<keyword evidence="7 12" id="KW-0798">TonB box</keyword>
<dbReference type="GO" id="GO:0009279">
    <property type="term" value="C:cell outer membrane"/>
    <property type="evidence" value="ECO:0007669"/>
    <property type="project" value="UniProtKB-SubCell"/>
</dbReference>
<evidence type="ECO:0000256" key="8">
    <source>
        <dbReference type="ARBA" id="ARBA00023136"/>
    </source>
</evidence>
<dbReference type="OrthoDB" id="183532at2"/>
<dbReference type="EMBL" id="CP036401">
    <property type="protein sequence ID" value="QBI02032.1"/>
    <property type="molecule type" value="Genomic_DNA"/>
</dbReference>
<evidence type="ECO:0000256" key="10">
    <source>
        <dbReference type="ARBA" id="ARBA00023237"/>
    </source>
</evidence>
<dbReference type="Proteomes" id="UP000628442">
    <property type="component" value="Unassembled WGS sequence"/>
</dbReference>
<dbReference type="PANTHER" id="PTHR30069">
    <property type="entry name" value="TONB-DEPENDENT OUTER MEMBRANE RECEPTOR"/>
    <property type="match status" value="1"/>
</dbReference>
<gene>
    <name evidence="17" type="ORF">EYF70_15100</name>
    <name evidence="16" type="ORF">GCM10007387_19410</name>
</gene>
<protein>
    <submittedName>
        <fullName evidence="16">Ligand-gated TonB-dependent outer membrane channel</fullName>
    </submittedName>
    <submittedName>
        <fullName evidence="17">TonB-dependent receptor</fullName>
    </submittedName>
</protein>
<dbReference type="Pfam" id="PF07715">
    <property type="entry name" value="Plug"/>
    <property type="match status" value="1"/>
</dbReference>
<feature type="domain" description="TonB-dependent receptor-like beta-barrel" evidence="14">
    <location>
        <begin position="270"/>
        <end position="627"/>
    </location>
</feature>
<dbReference type="Gene3D" id="2.40.170.20">
    <property type="entry name" value="TonB-dependent receptor, beta-barrel domain"/>
    <property type="match status" value="1"/>
</dbReference>
<reference evidence="16" key="1">
    <citation type="journal article" date="2014" name="Int. J. Syst. Evol. Microbiol.">
        <title>Complete genome sequence of Corynebacterium casei LMG S-19264T (=DSM 44701T), isolated from a smear-ripened cheese.</title>
        <authorList>
            <consortium name="US DOE Joint Genome Institute (JGI-PGF)"/>
            <person name="Walter F."/>
            <person name="Albersmeier A."/>
            <person name="Kalinowski J."/>
            <person name="Ruckert C."/>
        </authorList>
    </citation>
    <scope>NUCLEOTIDE SEQUENCE</scope>
    <source>
        <strain evidence="16">KCTC 12343</strain>
    </source>
</reference>
<evidence type="ECO:0000313" key="17">
    <source>
        <dbReference type="EMBL" id="QBI02032.1"/>
    </source>
</evidence>
<proteinExistence type="inferred from homology"/>
<evidence type="ECO:0000256" key="6">
    <source>
        <dbReference type="ARBA" id="ARBA00022729"/>
    </source>
</evidence>
<dbReference type="InterPro" id="IPR036942">
    <property type="entry name" value="Beta-barrel_TonB_sf"/>
</dbReference>
<evidence type="ECO:0000256" key="13">
    <source>
        <dbReference type="SAM" id="SignalP"/>
    </source>
</evidence>
<sequence>MPRPFLRQPLVLVLALQAAFAHAGGLDEPSGDLAAMSLESLMGVTVVTSASRFAQRVSDAPSAVSVLTSQDVREHGWRTLAEALASLPGLYISDDRNYTYIGARGFQRPGDYNSRFLLMIDGVRVNDSLYDQAAIGTDGLVDMDLVERIEYVPGPGAAVYGSNTVFGVINVVTKSGSALAGPQVALAAGSLGERRGRASWGYHAQDGTDILLSVSGFRRDGGKLYAAEFDTPEQNDGIAVGLDHDRSRSAFVKVARGPLSFNAGHVTRTKGIPTASFGAVYNTPNYTRDVLSSAGIGYTAPLSDDLSLSVRLDWGRVEYVGAGLYPDEEGTPRINVDGAKGTWYGVNATGTYTGLANHKLLVGIDLQRNSRRDQYNYNLDPVELMMDDRRADSRVGIFVEDEVHLSRDLIVNAGVRYDRDTTTGSRVNPRAALIWHAGAKDTLKLIYGTAYRSPNAYELYYDVDAYAEANPALRAEEIATSELVWERQPDAYSKLTLAAFHYRITDLITETLRPDGILMFDNTERATADGVELSGERLFAGGTRLRGSYTYQHAADEKGDWIVNSPRHLLKLNATWALPGDRLRLGTEGQCTSRRLTENASTGGFCTWNFTLGPATRTGKFDWSVSLYNAAGRRGADPAGPAFVQEAIPREGRTVLVKTGYAF</sequence>
<reference evidence="16" key="3">
    <citation type="submission" date="2022-12" db="EMBL/GenBank/DDBJ databases">
        <authorList>
            <person name="Sun Q."/>
            <person name="Kim S."/>
        </authorList>
    </citation>
    <scope>NUCLEOTIDE SEQUENCE</scope>
    <source>
        <strain evidence="16">KCTC 12343</strain>
    </source>
</reference>
<evidence type="ECO:0000256" key="9">
    <source>
        <dbReference type="ARBA" id="ARBA00023170"/>
    </source>
</evidence>
<evidence type="ECO:0000313" key="19">
    <source>
        <dbReference type="Proteomes" id="UP000628442"/>
    </source>
</evidence>
<organism evidence="16 19">
    <name type="scientific">Pseudoduganella albidiflava</name>
    <dbReference type="NCBI Taxonomy" id="321983"/>
    <lineage>
        <taxon>Bacteria</taxon>
        <taxon>Pseudomonadati</taxon>
        <taxon>Pseudomonadota</taxon>
        <taxon>Betaproteobacteria</taxon>
        <taxon>Burkholderiales</taxon>
        <taxon>Oxalobacteraceae</taxon>
        <taxon>Telluria group</taxon>
        <taxon>Pseudoduganella</taxon>
    </lineage>
</organism>
<keyword evidence="6 13" id="KW-0732">Signal</keyword>
<evidence type="ECO:0000256" key="1">
    <source>
        <dbReference type="ARBA" id="ARBA00004571"/>
    </source>
</evidence>
<dbReference type="InterPro" id="IPR000531">
    <property type="entry name" value="Beta-barrel_TonB"/>
</dbReference>
<dbReference type="InterPro" id="IPR037066">
    <property type="entry name" value="Plug_dom_sf"/>
</dbReference>
<comment type="similarity">
    <text evidence="2 11 12">Belongs to the TonB-dependent receptor family.</text>
</comment>
<keyword evidence="8 11" id="KW-0472">Membrane</keyword>
<keyword evidence="5 11" id="KW-0812">Transmembrane</keyword>
<dbReference type="RefSeq" id="WP_131146150.1">
    <property type="nucleotide sequence ID" value="NZ_BMWV01000004.1"/>
</dbReference>
<dbReference type="EMBL" id="BMWV01000004">
    <property type="protein sequence ID" value="GGY37571.1"/>
    <property type="molecule type" value="Genomic_DNA"/>
</dbReference>
<dbReference type="InterPro" id="IPR039426">
    <property type="entry name" value="TonB-dep_rcpt-like"/>
</dbReference>
<evidence type="ECO:0000259" key="14">
    <source>
        <dbReference type="Pfam" id="PF00593"/>
    </source>
</evidence>
<evidence type="ECO:0000256" key="2">
    <source>
        <dbReference type="ARBA" id="ARBA00009810"/>
    </source>
</evidence>
<accession>A0A411WZA6</accession>
<keyword evidence="18" id="KW-1185">Reference proteome</keyword>
<keyword evidence="4 11" id="KW-1134">Transmembrane beta strand</keyword>
<feature type="signal peptide" evidence="13">
    <location>
        <begin position="1"/>
        <end position="23"/>
    </location>
</feature>
<keyword evidence="9 17" id="KW-0675">Receptor</keyword>
<dbReference type="AlphaFoldDB" id="A0A411WZA6"/>
<dbReference type="GO" id="GO:0044718">
    <property type="term" value="P:siderophore transmembrane transport"/>
    <property type="evidence" value="ECO:0007669"/>
    <property type="project" value="TreeGrafter"/>
</dbReference>
<dbReference type="CDD" id="cd01347">
    <property type="entry name" value="ligand_gated_channel"/>
    <property type="match status" value="1"/>
</dbReference>
<keyword evidence="3 11" id="KW-0813">Transport</keyword>
<dbReference type="InterPro" id="IPR012910">
    <property type="entry name" value="Plug_dom"/>
</dbReference>
<evidence type="ECO:0000256" key="12">
    <source>
        <dbReference type="RuleBase" id="RU003357"/>
    </source>
</evidence>
<keyword evidence="10 11" id="KW-0998">Cell outer membrane</keyword>
<dbReference type="PANTHER" id="PTHR30069:SF29">
    <property type="entry name" value="HEMOGLOBIN AND HEMOGLOBIN-HAPTOGLOBIN-BINDING PROTEIN 1-RELATED"/>
    <property type="match status" value="1"/>
</dbReference>
<dbReference type="SUPFAM" id="SSF56935">
    <property type="entry name" value="Porins"/>
    <property type="match status" value="1"/>
</dbReference>
<dbReference type="Proteomes" id="UP000292307">
    <property type="component" value="Chromosome"/>
</dbReference>
<evidence type="ECO:0000256" key="5">
    <source>
        <dbReference type="ARBA" id="ARBA00022692"/>
    </source>
</evidence>